<evidence type="ECO:0008006" key="3">
    <source>
        <dbReference type="Google" id="ProtNLM"/>
    </source>
</evidence>
<dbReference type="EMBL" id="JXAK01000027">
    <property type="protein sequence ID" value="KIL40074.1"/>
    <property type="molecule type" value="Genomic_DNA"/>
</dbReference>
<gene>
    <name evidence="1" type="ORF">SD70_16280</name>
</gene>
<dbReference type="Gene3D" id="3.30.470.20">
    <property type="entry name" value="ATP-grasp fold, B domain"/>
    <property type="match status" value="1"/>
</dbReference>
<accession>A0ABR5AGA5</accession>
<protein>
    <recommendedName>
        <fullName evidence="3">YheC/YheD family protein</fullName>
    </recommendedName>
</protein>
<evidence type="ECO:0000313" key="2">
    <source>
        <dbReference type="Proteomes" id="UP000031967"/>
    </source>
</evidence>
<dbReference type="Proteomes" id="UP000031967">
    <property type="component" value="Unassembled WGS sequence"/>
</dbReference>
<comment type="caution">
    <text evidence="1">The sequence shown here is derived from an EMBL/GenBank/DDBJ whole genome shotgun (WGS) entry which is preliminary data.</text>
</comment>
<dbReference type="Pfam" id="PF14398">
    <property type="entry name" value="ATPgrasp_YheCD"/>
    <property type="match status" value="1"/>
</dbReference>
<dbReference type="InterPro" id="IPR026838">
    <property type="entry name" value="YheC/D"/>
</dbReference>
<sequence length="258" mass="30087">MQEKLARLAKWKLHRFYARNSYIARYLPPTAMLTPNSLQRFMDAYKTVYIKASTVHTGKGIVKVWRTERGYRYVQVKGRASFSPSLQDLYRKLRQANPRRSYIVQKAIDLAEVNGRPFDIRVMMMRDGNRNWQYAGMVAKVAGPGSVVSNVRRGGGYVMTVGSALRQSLRCGPERIERIKKELITLSHAIMRYSEKYPFFSFQCGIDLAVDKNGRIWIIEVNLHNPSHGLFNKLSDKTFFRRIGRLYWAYRSKHKRII</sequence>
<evidence type="ECO:0000313" key="1">
    <source>
        <dbReference type="EMBL" id="KIL40074.1"/>
    </source>
</evidence>
<reference evidence="1 2" key="1">
    <citation type="submission" date="2014-12" db="EMBL/GenBank/DDBJ databases">
        <title>Draft genome sequence of Paenibacillus kamchatkensis strain B-2647.</title>
        <authorList>
            <person name="Karlyshev A.V."/>
            <person name="Kudryashova E.B."/>
        </authorList>
    </citation>
    <scope>NUCLEOTIDE SEQUENCE [LARGE SCALE GENOMIC DNA]</scope>
    <source>
        <strain evidence="1 2">VKM B-2647</strain>
    </source>
</reference>
<name>A0ABR5AGA5_9BACL</name>
<organism evidence="1 2">
    <name type="scientific">Gordoniibacillus kamchatkensis</name>
    <dbReference type="NCBI Taxonomy" id="1590651"/>
    <lineage>
        <taxon>Bacteria</taxon>
        <taxon>Bacillati</taxon>
        <taxon>Bacillota</taxon>
        <taxon>Bacilli</taxon>
        <taxon>Bacillales</taxon>
        <taxon>Paenibacillaceae</taxon>
        <taxon>Gordoniibacillus</taxon>
    </lineage>
</organism>
<dbReference type="SUPFAM" id="SSF56059">
    <property type="entry name" value="Glutathione synthetase ATP-binding domain-like"/>
    <property type="match status" value="1"/>
</dbReference>
<proteinExistence type="predicted"/>
<dbReference type="RefSeq" id="WP_041048581.1">
    <property type="nucleotide sequence ID" value="NZ_JXAK01000027.1"/>
</dbReference>
<keyword evidence="2" id="KW-1185">Reference proteome</keyword>